<dbReference type="Proteomes" id="UP000027602">
    <property type="component" value="Plasmid pBM69"/>
</dbReference>
<name>I3DTK1_BACMM</name>
<evidence type="ECO:0000313" key="2">
    <source>
        <dbReference type="EMBL" id="AIE61701.1"/>
    </source>
</evidence>
<dbReference type="InterPro" id="IPR014820">
    <property type="entry name" value="PriCT_1"/>
</dbReference>
<gene>
    <name evidence="2" type="ORF">BMMGA3_16760</name>
</gene>
<accession>I3DTK1</accession>
<evidence type="ECO:0000259" key="1">
    <source>
        <dbReference type="SMART" id="SM00942"/>
    </source>
</evidence>
<geneLocation type="plasmid" evidence="2 3">
    <name>pBM69</name>
</geneLocation>
<dbReference type="eggNOG" id="COG1959">
    <property type="taxonomic scope" value="Bacteria"/>
</dbReference>
<dbReference type="KEGG" id="bmet:BMMGA3_16760"/>
<dbReference type="RefSeq" id="WP_003349918.1">
    <property type="nucleotide sequence ID" value="NZ_ADWW01000012.1"/>
</dbReference>
<dbReference type="SMART" id="SM00942">
    <property type="entry name" value="PriCT_1"/>
    <property type="match status" value="1"/>
</dbReference>
<dbReference type="EMBL" id="CP007740">
    <property type="protein sequence ID" value="AIE61701.1"/>
    <property type="molecule type" value="Genomic_DNA"/>
</dbReference>
<sequence length="483" mass="55346">MEALKIIDERVDYTPMDIVRFMIHGALFEGDPSHWSIEERKREKGREKAREVGVVHVTYSKEHLMNGQSIVVSSFWTLERQMDRFSHWTPQVYMWGKRNNAGRNIENLRFITCIGVEIDKKISIQEIHYAAAMVGLPSPNLILSTPRGMQWFYVLSSPFVGSHKARRAGKFVAEEVKQAFVNAVGADAGANPLGYFRFPTEDTIEFFHAKPVNTEWLLTWAKDRSRQAKRPAAVKGKHQSQIIGQAGIMDDPAIQAIIQNVMIKGSKGVLGRNNAIFTLSLAMKYEGKTEEEIYNQMDEWNSQLKHPISDREVRAIIKSAMKSDYKAPGKAYVEELAGVKMEYRFCIRTPKKPREERKRSHLYEREQDIIEYLEVHCTANEPYIQGSIRELAKLFGMAKQTFQAVLKRSKKIIKKTFGRGKNAKTYITCRNILVKSHKAMMKAFVSNKEIGVAETSQFSENPVVLFSKRTVQNRKDDTFEPDG</sequence>
<protein>
    <recommendedName>
        <fullName evidence="1">Primase C-terminal 1 domain-containing protein</fullName>
    </recommendedName>
</protein>
<reference evidence="2 3" key="1">
    <citation type="journal article" date="2015" name="BMC Genomics">
        <title>Transcriptome analysis of thermophilic methylotrophic Bacillus methanolicus MGA3 using RNA-sequencing provides detailed insights into its previously uncharted transcriptional landscape.</title>
        <authorList>
            <person name="Irla M."/>
            <person name="Neshat A."/>
            <person name="Brautaset T."/>
            <person name="Ruckert C."/>
            <person name="Kalinowski J."/>
            <person name="Wendisch V.F."/>
        </authorList>
    </citation>
    <scope>NUCLEOTIDE SEQUENCE [LARGE SCALE GENOMIC DNA]</scope>
    <source>
        <strain evidence="3">MGA3 / ATCC 53907</strain>
        <plasmid evidence="3">Plasmid pBM69</plasmid>
    </source>
</reference>
<keyword evidence="2" id="KW-0614">Plasmid</keyword>
<dbReference type="AlphaFoldDB" id="I3DTK1"/>
<keyword evidence="3" id="KW-1185">Reference proteome</keyword>
<dbReference type="Pfam" id="PF08708">
    <property type="entry name" value="PriCT_1"/>
    <property type="match status" value="1"/>
</dbReference>
<dbReference type="HOGENOM" id="CLU_042279_0_0_9"/>
<organism evidence="2 3">
    <name type="scientific">Bacillus methanolicus (strain MGA3 / ATCC 53907)</name>
    <dbReference type="NCBI Taxonomy" id="796606"/>
    <lineage>
        <taxon>Bacteria</taxon>
        <taxon>Bacillati</taxon>
        <taxon>Bacillota</taxon>
        <taxon>Bacilli</taxon>
        <taxon>Bacillales</taxon>
        <taxon>Bacillaceae</taxon>
        <taxon>Bacillus</taxon>
    </lineage>
</organism>
<evidence type="ECO:0000313" key="3">
    <source>
        <dbReference type="Proteomes" id="UP000027602"/>
    </source>
</evidence>
<dbReference type="OrthoDB" id="1790977at2"/>
<proteinExistence type="predicted"/>
<feature type="domain" description="Primase C-terminal 1" evidence="1">
    <location>
        <begin position="261"/>
        <end position="326"/>
    </location>
</feature>